<gene>
    <name evidence="1" type="ORF">N0392_03425</name>
    <name evidence="2" type="ORF">OSC06_12725</name>
</gene>
<comment type="caution">
    <text evidence="1">The sequence shown here is derived from an EMBL/GenBank/DDBJ whole genome shotgun (WGS) entry which is preliminary data.</text>
</comment>
<dbReference type="Proteomes" id="UP001076655">
    <property type="component" value="Unassembled WGS sequence"/>
</dbReference>
<reference evidence="1" key="1">
    <citation type="submission" date="2022-08" db="EMBL/GenBank/DDBJ databases">
        <authorList>
            <person name="Dale J.L."/>
        </authorList>
    </citation>
    <scope>NUCLEOTIDE SEQUENCE</scope>
    <source>
        <strain evidence="1">2022EL-00758</strain>
    </source>
</reference>
<evidence type="ECO:0000313" key="1">
    <source>
        <dbReference type="EMBL" id="MCY0788738.1"/>
    </source>
</evidence>
<dbReference type="Pfam" id="PF23641">
    <property type="entry name" value="YmcF-like"/>
    <property type="match status" value="1"/>
</dbReference>
<proteinExistence type="predicted"/>
<accession>A0A9Q4CP08</accession>
<dbReference type="InterPro" id="IPR056946">
    <property type="entry name" value="YmcF-like"/>
</dbReference>
<protein>
    <recommendedName>
        <fullName evidence="4">Cold-shock protein</fullName>
    </recommendedName>
</protein>
<reference evidence="2" key="2">
    <citation type="submission" date="2023-02" db="EMBL/GenBank/DDBJ databases">
        <title>Detection, antimicrobial susceptibility and genomic characterization of NDM-producing species of Morganellaceae, Yersiniaceae, and Enterobacteriaceae other than Klebsiella.</title>
        <authorList>
            <person name="Camargo C.H."/>
            <person name="Sacchi C.T."/>
            <person name="Campos K.R."/>
        </authorList>
    </citation>
    <scope>NUCLEOTIDE SEQUENCE</scope>
    <source>
        <strain evidence="2">1189_21</strain>
    </source>
</reference>
<name>A0A9Q4CP08_MORMO</name>
<dbReference type="Proteomes" id="UP001182247">
    <property type="component" value="Unassembled WGS sequence"/>
</dbReference>
<evidence type="ECO:0000313" key="3">
    <source>
        <dbReference type="Proteomes" id="UP001076655"/>
    </source>
</evidence>
<organism evidence="1 3">
    <name type="scientific">Morganella morganii</name>
    <name type="common">Proteus morganii</name>
    <dbReference type="NCBI Taxonomy" id="582"/>
    <lineage>
        <taxon>Bacteria</taxon>
        <taxon>Pseudomonadati</taxon>
        <taxon>Pseudomonadota</taxon>
        <taxon>Gammaproteobacteria</taxon>
        <taxon>Enterobacterales</taxon>
        <taxon>Morganellaceae</taxon>
        <taxon>Morganella</taxon>
    </lineage>
</organism>
<dbReference type="AlphaFoldDB" id="A0A9Q4CP08"/>
<evidence type="ECO:0000313" key="2">
    <source>
        <dbReference type="EMBL" id="MDS0898840.1"/>
    </source>
</evidence>
<evidence type="ECO:0008006" key="4">
    <source>
        <dbReference type="Google" id="ProtNLM"/>
    </source>
</evidence>
<dbReference type="GeneID" id="93362318"/>
<dbReference type="RefSeq" id="WP_223302381.1">
    <property type="nucleotide sequence ID" value="NZ_ABGYJJ040000001.1"/>
</dbReference>
<sequence length="46" mass="5142">MIIALFFQCPCCSGTQYRTSHFDVSASNPHGAKCIFCKTVMLLSRQ</sequence>
<dbReference type="EMBL" id="JAPNMI010000002">
    <property type="protein sequence ID" value="MCY0788738.1"/>
    <property type="molecule type" value="Genomic_DNA"/>
</dbReference>
<dbReference type="EMBL" id="JAPKIY010000019">
    <property type="protein sequence ID" value="MDS0898840.1"/>
    <property type="molecule type" value="Genomic_DNA"/>
</dbReference>